<evidence type="ECO:0000313" key="3">
    <source>
        <dbReference type="EMBL" id="AAP77227.1"/>
    </source>
</evidence>
<keyword evidence="4" id="KW-1185">Reference proteome</keyword>
<dbReference type="OrthoDB" id="5373216at2"/>
<dbReference type="RefSeq" id="WP_011115472.1">
    <property type="nucleotide sequence ID" value="NC_004917.1"/>
</dbReference>
<keyword evidence="2" id="KW-0812">Transmembrane</keyword>
<reference evidence="3 4" key="1">
    <citation type="journal article" date="2003" name="Proc. Natl. Acad. Sci. U.S.A.">
        <title>The complete genome sequence of the carcinogenic bacterium Helicobacter hepaticus.</title>
        <authorList>
            <person name="Suerbaum S."/>
            <person name="Josenhans C."/>
            <person name="Sterzenbach T."/>
            <person name="Drescher B."/>
            <person name="Brandt P."/>
            <person name="Bell M."/>
            <person name="Droege M."/>
            <person name="Fartmann B."/>
            <person name="Fischer H.-P."/>
            <person name="Ge Z."/>
            <person name="Hoerster A."/>
            <person name="Holland R."/>
            <person name="Klein K."/>
            <person name="Koenig J."/>
            <person name="Macko L."/>
            <person name="Mendz G.L."/>
            <person name="Nyakatura G."/>
            <person name="Schauer D.B."/>
            <person name="Shen Z."/>
            <person name="Weber J."/>
            <person name="Frosch M."/>
            <person name="Fox J.G."/>
        </authorList>
    </citation>
    <scope>NUCLEOTIDE SEQUENCE [LARGE SCALE GENOMIC DNA]</scope>
    <source>
        <strain evidence="4">ATCC 51449 / 3B1</strain>
    </source>
</reference>
<protein>
    <recommendedName>
        <fullName evidence="5">Septum formation initiator</fullName>
    </recommendedName>
</protein>
<evidence type="ECO:0000313" key="4">
    <source>
        <dbReference type="Proteomes" id="UP000002495"/>
    </source>
</evidence>
<proteinExistence type="predicted"/>
<feature type="coiled-coil region" evidence="1">
    <location>
        <begin position="52"/>
        <end position="86"/>
    </location>
</feature>
<organism evidence="3 4">
    <name type="scientific">Helicobacter hepaticus (strain ATCC 51449 / 3B1)</name>
    <dbReference type="NCBI Taxonomy" id="235279"/>
    <lineage>
        <taxon>Bacteria</taxon>
        <taxon>Pseudomonadati</taxon>
        <taxon>Campylobacterota</taxon>
        <taxon>Epsilonproteobacteria</taxon>
        <taxon>Campylobacterales</taxon>
        <taxon>Helicobacteraceae</taxon>
        <taxon>Helicobacter</taxon>
    </lineage>
</organism>
<keyword evidence="1" id="KW-0175">Coiled coil</keyword>
<evidence type="ECO:0000256" key="2">
    <source>
        <dbReference type="SAM" id="Phobius"/>
    </source>
</evidence>
<dbReference type="HOGENOM" id="CLU_184293_1_0_7"/>
<dbReference type="KEGG" id="hhe:HH_0630"/>
<evidence type="ECO:0000256" key="1">
    <source>
        <dbReference type="SAM" id="Coils"/>
    </source>
</evidence>
<evidence type="ECO:0008006" key="5">
    <source>
        <dbReference type="Google" id="ProtNLM"/>
    </source>
</evidence>
<gene>
    <name evidence="3" type="ordered locus">HH_0630</name>
</gene>
<keyword evidence="2" id="KW-1133">Transmembrane helix</keyword>
<dbReference type="STRING" id="235279.HH_0630"/>
<name>Q7VIH5_HELHP</name>
<accession>Q7VIH5</accession>
<dbReference type="eggNOG" id="ENOG5032MA7">
    <property type="taxonomic scope" value="Bacteria"/>
</dbReference>
<keyword evidence="2" id="KW-0472">Membrane</keyword>
<dbReference type="EMBL" id="AE017125">
    <property type="protein sequence ID" value="AAP77227.1"/>
    <property type="molecule type" value="Genomic_DNA"/>
</dbReference>
<sequence>MRKQTQELLEKPSKLWRFFYINRVWLIVFGLLLVTGLYLGYLLFGSNSVEVLLRLQSQKKHLLQEAQVIEAQNAHLQKQIFELKELKP</sequence>
<dbReference type="Proteomes" id="UP000002495">
    <property type="component" value="Chromosome"/>
</dbReference>
<dbReference type="AlphaFoldDB" id="Q7VIH5"/>
<feature type="transmembrane region" description="Helical" evidence="2">
    <location>
        <begin position="20"/>
        <end position="44"/>
    </location>
</feature>